<dbReference type="Gene3D" id="3.40.50.720">
    <property type="entry name" value="NAD(P)-binding Rossmann-like Domain"/>
    <property type="match status" value="1"/>
</dbReference>
<reference evidence="4" key="1">
    <citation type="submission" date="2017-12" db="EMBL/GenBank/DDBJ databases">
        <title>Gene loss provides genomic basis for host adaptation in cereal stripe rust fungi.</title>
        <authorList>
            <person name="Xia C."/>
        </authorList>
    </citation>
    <scope>NUCLEOTIDE SEQUENCE [LARGE SCALE GENOMIC DNA]</scope>
    <source>
        <strain evidence="4">93-210</strain>
    </source>
</reference>
<dbReference type="PANTHER" id="PTHR43658:SF8">
    <property type="entry name" value="17-BETA-HYDROXYSTEROID DEHYDROGENASE 14-RELATED"/>
    <property type="match status" value="1"/>
</dbReference>
<dbReference type="PRINTS" id="PR00081">
    <property type="entry name" value="GDHRDH"/>
</dbReference>
<keyword evidence="1" id="KW-0521">NADP</keyword>
<organism evidence="4 5">
    <name type="scientific">Puccinia striiformis</name>
    <dbReference type="NCBI Taxonomy" id="27350"/>
    <lineage>
        <taxon>Eukaryota</taxon>
        <taxon>Fungi</taxon>
        <taxon>Dikarya</taxon>
        <taxon>Basidiomycota</taxon>
        <taxon>Pucciniomycotina</taxon>
        <taxon>Pucciniomycetes</taxon>
        <taxon>Pucciniales</taxon>
        <taxon>Pucciniaceae</taxon>
        <taxon>Puccinia</taxon>
    </lineage>
</organism>
<accession>A0A2S4V4K9</accession>
<dbReference type="GO" id="GO:0016491">
    <property type="term" value="F:oxidoreductase activity"/>
    <property type="evidence" value="ECO:0007669"/>
    <property type="project" value="UniProtKB-KW"/>
</dbReference>
<gene>
    <name evidence="4" type="ORF">PSTT_10389</name>
</gene>
<keyword evidence="2" id="KW-0560">Oxidoreductase</keyword>
<sequence>MEIRNRIFFVTGGCSGLGLAVVDELIALGGLVCVFDRDQDEGKALETKHNDRLFVKAGSSKRLLFRRADVRSEPEVHSGLKNALETWPESTIGGLVHCAGVSAADKTVSSSGLAGSLEIFKTVIDINLTGSFNVSRLVASEIVQQKRSIDHTKTTQKATQDHGVIILTSSTSYQDGQVGQVGYAASKGGVASMVLPMARDLARFGIRVNAIAPSLFDTQMGKSISPAVRDNLLKTVEYPSRFGDPQEFSSWHCYLDNHTDLNFCLSLPFFPSSQVIRLDAAGRMGKI</sequence>
<keyword evidence="5" id="KW-1185">Reference proteome</keyword>
<evidence type="ECO:0000313" key="5">
    <source>
        <dbReference type="Proteomes" id="UP000239156"/>
    </source>
</evidence>
<name>A0A2S4V4K9_9BASI</name>
<feature type="domain" description="Ketoreductase" evidence="3">
    <location>
        <begin position="6"/>
        <end position="214"/>
    </location>
</feature>
<evidence type="ECO:0000259" key="3">
    <source>
        <dbReference type="SMART" id="SM00822"/>
    </source>
</evidence>
<dbReference type="PANTHER" id="PTHR43658">
    <property type="entry name" value="SHORT-CHAIN DEHYDROGENASE/REDUCTASE"/>
    <property type="match status" value="1"/>
</dbReference>
<dbReference type="SUPFAM" id="SSF51735">
    <property type="entry name" value="NAD(P)-binding Rossmann-fold domains"/>
    <property type="match status" value="1"/>
</dbReference>
<dbReference type="InterPro" id="IPR057326">
    <property type="entry name" value="KR_dom"/>
</dbReference>
<dbReference type="VEuPathDB" id="FungiDB:PSHT_03914"/>
<evidence type="ECO:0000256" key="1">
    <source>
        <dbReference type="ARBA" id="ARBA00022857"/>
    </source>
</evidence>
<evidence type="ECO:0000256" key="2">
    <source>
        <dbReference type="ARBA" id="ARBA00023002"/>
    </source>
</evidence>
<dbReference type="InterPro" id="IPR036291">
    <property type="entry name" value="NAD(P)-bd_dom_sf"/>
</dbReference>
<protein>
    <recommendedName>
        <fullName evidence="3">Ketoreductase domain-containing protein</fullName>
    </recommendedName>
</protein>
<dbReference type="Pfam" id="PF00106">
    <property type="entry name" value="adh_short"/>
    <property type="match status" value="1"/>
</dbReference>
<dbReference type="EMBL" id="PKSL01000111">
    <property type="protein sequence ID" value="POW04472.1"/>
    <property type="molecule type" value="Genomic_DNA"/>
</dbReference>
<dbReference type="InterPro" id="IPR020904">
    <property type="entry name" value="Sc_DH/Rdtase_CS"/>
</dbReference>
<comment type="caution">
    <text evidence="4">The sequence shown here is derived from an EMBL/GenBank/DDBJ whole genome shotgun (WGS) entry which is preliminary data.</text>
</comment>
<dbReference type="AlphaFoldDB" id="A0A2S4V4K9"/>
<dbReference type="VEuPathDB" id="FungiDB:PSTT_10389"/>
<dbReference type="InterPro" id="IPR002347">
    <property type="entry name" value="SDR_fam"/>
</dbReference>
<evidence type="ECO:0000313" key="4">
    <source>
        <dbReference type="EMBL" id="POW04472.1"/>
    </source>
</evidence>
<proteinExistence type="predicted"/>
<dbReference type="Proteomes" id="UP000239156">
    <property type="component" value="Unassembled WGS sequence"/>
</dbReference>
<dbReference type="SMART" id="SM00822">
    <property type="entry name" value="PKS_KR"/>
    <property type="match status" value="1"/>
</dbReference>
<dbReference type="PROSITE" id="PS00061">
    <property type="entry name" value="ADH_SHORT"/>
    <property type="match status" value="1"/>
</dbReference>